<comment type="subunit">
    <text evidence="8">The Tol-Pal system is composed of five core proteins: the inner membrane proteins TolA, TolQ and TolR, the periplasmic protein TolB and the outer membrane protein Pal. They form a network linking the inner and outer membranes and the peptidoglycan layer.</text>
</comment>
<dbReference type="PANTHER" id="PTHR30329">
    <property type="entry name" value="STATOR ELEMENT OF FLAGELLAR MOTOR COMPLEX"/>
    <property type="match status" value="1"/>
</dbReference>
<dbReference type="InterPro" id="IPR006664">
    <property type="entry name" value="OMP_bac"/>
</dbReference>
<dbReference type="NCBIfam" id="TIGR02802">
    <property type="entry name" value="Pal_lipo"/>
    <property type="match status" value="1"/>
</dbReference>
<evidence type="ECO:0000256" key="7">
    <source>
        <dbReference type="ARBA" id="ARBA00023306"/>
    </source>
</evidence>
<dbReference type="EMBL" id="AP014879">
    <property type="protein sequence ID" value="BAV34536.1"/>
    <property type="molecule type" value="Genomic_DNA"/>
</dbReference>
<feature type="region of interest" description="Disordered" evidence="9">
    <location>
        <begin position="26"/>
        <end position="58"/>
    </location>
</feature>
<dbReference type="Gene3D" id="3.30.1330.60">
    <property type="entry name" value="OmpA-like domain"/>
    <property type="match status" value="1"/>
</dbReference>
<keyword evidence="1 8" id="KW-0132">Cell division</keyword>
<evidence type="ECO:0000256" key="3">
    <source>
        <dbReference type="ARBA" id="ARBA00023136"/>
    </source>
</evidence>
<feature type="signal peptide" evidence="10">
    <location>
        <begin position="1"/>
        <end position="21"/>
    </location>
</feature>
<dbReference type="GO" id="GO:0009279">
    <property type="term" value="C:cell outer membrane"/>
    <property type="evidence" value="ECO:0007669"/>
    <property type="project" value="UniProtKB-SubCell"/>
</dbReference>
<reference evidence="12 13" key="1">
    <citation type="submission" date="2015-05" db="EMBL/GenBank/DDBJ databases">
        <title>Complete genome sequence of a sulfur-oxidizing gammaproteobacterium strain HA5.</title>
        <authorList>
            <person name="Miura A."/>
            <person name="Kojima H."/>
            <person name="Fukui M."/>
        </authorList>
    </citation>
    <scope>NUCLEOTIDE SEQUENCE [LARGE SCALE GENOMIC DNA]</scope>
    <source>
        <strain evidence="12 13">HA5</strain>
    </source>
</reference>
<sequence>MKNRKYLVASLFIALALAGCASDEAVKPAGDGSGAAPAQTAPADSGAASGSALSDRERQRRAELLAQKRVHFAFDSSTIDDEARAIIEAHSSHLVSNPQLKVTLEGNCDERGTREYNLALGERRAQAVERMMKVLGVAGSRIKTVSYGEEKPLCQEHDESCWRQNRRAEIGY</sequence>
<evidence type="ECO:0000256" key="4">
    <source>
        <dbReference type="ARBA" id="ARBA00023139"/>
    </source>
</evidence>
<comment type="function">
    <text evidence="8">Part of the Tol-Pal system, which plays a role in outer membrane invagination during cell division and is important for maintaining outer membrane integrity.</text>
</comment>
<keyword evidence="6 8" id="KW-0449">Lipoprotein</keyword>
<dbReference type="AlphaFoldDB" id="A0A1B4XIB2"/>
<comment type="subcellular location">
    <subcellularLocation>
        <location evidence="8">Cell outer membrane</location>
        <topology evidence="8">Lipid-anchor</topology>
    </subcellularLocation>
</comment>
<dbReference type="PANTHER" id="PTHR30329:SF21">
    <property type="entry name" value="LIPOPROTEIN YIAD-RELATED"/>
    <property type="match status" value="1"/>
</dbReference>
<name>A0A1B4XIB2_9GAMM</name>
<evidence type="ECO:0000256" key="5">
    <source>
        <dbReference type="ARBA" id="ARBA00023237"/>
    </source>
</evidence>
<dbReference type="Pfam" id="PF00691">
    <property type="entry name" value="OmpA"/>
    <property type="match status" value="1"/>
</dbReference>
<dbReference type="GO" id="GO:0051301">
    <property type="term" value="P:cell division"/>
    <property type="evidence" value="ECO:0007669"/>
    <property type="project" value="UniProtKB-UniRule"/>
</dbReference>
<evidence type="ECO:0000313" key="13">
    <source>
        <dbReference type="Proteomes" id="UP000243180"/>
    </source>
</evidence>
<dbReference type="Proteomes" id="UP000243180">
    <property type="component" value="Chromosome"/>
</dbReference>
<dbReference type="InterPro" id="IPR014169">
    <property type="entry name" value="Pal_lipo_C"/>
</dbReference>
<dbReference type="OrthoDB" id="9809164at2"/>
<comment type="similarity">
    <text evidence="8">Belongs to the Pal lipoprotein family.</text>
</comment>
<evidence type="ECO:0000313" key="12">
    <source>
        <dbReference type="EMBL" id="BAV34536.1"/>
    </source>
</evidence>
<evidence type="ECO:0000256" key="10">
    <source>
        <dbReference type="SAM" id="SignalP"/>
    </source>
</evidence>
<dbReference type="PRINTS" id="PR01021">
    <property type="entry name" value="OMPADOMAIN"/>
</dbReference>
<dbReference type="PROSITE" id="PS51123">
    <property type="entry name" value="OMPA_2"/>
    <property type="match status" value="1"/>
</dbReference>
<evidence type="ECO:0000259" key="11">
    <source>
        <dbReference type="PROSITE" id="PS51123"/>
    </source>
</evidence>
<keyword evidence="3 8" id="KW-0472">Membrane</keyword>
<feature type="compositionally biased region" description="Low complexity" evidence="9">
    <location>
        <begin position="43"/>
        <end position="53"/>
    </location>
</feature>
<keyword evidence="7 8" id="KW-0131">Cell cycle</keyword>
<dbReference type="KEGG" id="slim:SCL_2248"/>
<dbReference type="InterPro" id="IPR050330">
    <property type="entry name" value="Bact_OuterMem_StrucFunc"/>
</dbReference>
<dbReference type="InParanoid" id="A0A1B4XIB2"/>
<dbReference type="InterPro" id="IPR036737">
    <property type="entry name" value="OmpA-like_sf"/>
</dbReference>
<evidence type="ECO:0000256" key="1">
    <source>
        <dbReference type="ARBA" id="ARBA00022618"/>
    </source>
</evidence>
<dbReference type="PROSITE" id="PS51257">
    <property type="entry name" value="PROKAR_LIPOPROTEIN"/>
    <property type="match status" value="1"/>
</dbReference>
<dbReference type="RefSeq" id="WP_096361266.1">
    <property type="nucleotide sequence ID" value="NZ_AP014879.1"/>
</dbReference>
<keyword evidence="13" id="KW-1185">Reference proteome</keyword>
<dbReference type="InterPro" id="IPR006665">
    <property type="entry name" value="OmpA-like"/>
</dbReference>
<keyword evidence="4 8" id="KW-0564">Palmitate</keyword>
<feature type="domain" description="OmpA-like" evidence="11">
    <location>
        <begin position="59"/>
        <end position="172"/>
    </location>
</feature>
<dbReference type="FunCoup" id="A0A1B4XIB2">
    <property type="interactions" value="105"/>
</dbReference>
<dbReference type="InterPro" id="IPR039001">
    <property type="entry name" value="Pal"/>
</dbReference>
<accession>A0A1B4XIB2</accession>
<organism evidence="12 13">
    <name type="scientific">Sulfuricaulis limicola</name>
    <dbReference type="NCBI Taxonomy" id="1620215"/>
    <lineage>
        <taxon>Bacteria</taxon>
        <taxon>Pseudomonadati</taxon>
        <taxon>Pseudomonadota</taxon>
        <taxon>Gammaproteobacteria</taxon>
        <taxon>Acidiferrobacterales</taxon>
        <taxon>Acidiferrobacteraceae</taxon>
        <taxon>Sulfuricaulis</taxon>
    </lineage>
</organism>
<proteinExistence type="inferred from homology"/>
<keyword evidence="2 8" id="KW-0732">Signal</keyword>
<keyword evidence="5 8" id="KW-0998">Cell outer membrane</keyword>
<evidence type="ECO:0000256" key="9">
    <source>
        <dbReference type="SAM" id="MobiDB-lite"/>
    </source>
</evidence>
<dbReference type="HAMAP" id="MF_02204">
    <property type="entry name" value="Pal"/>
    <property type="match status" value="1"/>
</dbReference>
<dbReference type="SUPFAM" id="SSF103088">
    <property type="entry name" value="OmpA-like"/>
    <property type="match status" value="1"/>
</dbReference>
<feature type="chain" id="PRO_5008572461" description="Peptidoglycan-associated lipoprotein" evidence="10">
    <location>
        <begin position="22"/>
        <end position="172"/>
    </location>
</feature>
<dbReference type="CDD" id="cd07185">
    <property type="entry name" value="OmpA_C-like"/>
    <property type="match status" value="1"/>
</dbReference>
<gene>
    <name evidence="8" type="primary">pal</name>
    <name evidence="12" type="ORF">SCL_2248</name>
</gene>
<evidence type="ECO:0000256" key="8">
    <source>
        <dbReference type="HAMAP-Rule" id="MF_02204"/>
    </source>
</evidence>
<protein>
    <recommendedName>
        <fullName evidence="8">Peptidoglycan-associated lipoprotein</fullName>
        <shortName evidence="8">PAL</shortName>
    </recommendedName>
</protein>
<evidence type="ECO:0000256" key="6">
    <source>
        <dbReference type="ARBA" id="ARBA00023288"/>
    </source>
</evidence>
<evidence type="ECO:0000256" key="2">
    <source>
        <dbReference type="ARBA" id="ARBA00022729"/>
    </source>
</evidence>